<protein>
    <recommendedName>
        <fullName evidence="8">Acyl-CoA thioesterase II</fullName>
    </recommendedName>
</protein>
<keyword evidence="7" id="KW-1185">Reference proteome</keyword>
<dbReference type="CDD" id="cd03445">
    <property type="entry name" value="Thioesterase_II_repeat2"/>
    <property type="match status" value="1"/>
</dbReference>
<dbReference type="InterPro" id="IPR003703">
    <property type="entry name" value="Acyl_CoA_thio"/>
</dbReference>
<evidence type="ECO:0000313" key="7">
    <source>
        <dbReference type="Proteomes" id="UP000193010"/>
    </source>
</evidence>
<feature type="domain" description="Acyl-CoA thioesterase-like C-terminal" evidence="5">
    <location>
        <begin position="180"/>
        <end position="307"/>
    </location>
</feature>
<dbReference type="OrthoDB" id="9781019at2"/>
<dbReference type="InterPro" id="IPR049449">
    <property type="entry name" value="TesB_ACOT8-like_N"/>
</dbReference>
<feature type="domain" description="Acyl-CoA thioesterase-like N-terminal HotDog" evidence="4">
    <location>
        <begin position="50"/>
        <end position="125"/>
    </location>
</feature>
<comment type="similarity">
    <text evidence="1">Belongs to the C/M/P thioester hydrolase family.</text>
</comment>
<evidence type="ECO:0008006" key="8">
    <source>
        <dbReference type="Google" id="ProtNLM"/>
    </source>
</evidence>
<keyword evidence="2" id="KW-0378">Hydrolase</keyword>
<dbReference type="InterPro" id="IPR029069">
    <property type="entry name" value="HotDog_dom_sf"/>
</dbReference>
<dbReference type="GO" id="GO:0009062">
    <property type="term" value="P:fatty acid catabolic process"/>
    <property type="evidence" value="ECO:0007669"/>
    <property type="project" value="TreeGrafter"/>
</dbReference>
<dbReference type="AlphaFoldDB" id="A0A1X1UCN2"/>
<dbReference type="GO" id="GO:0047617">
    <property type="term" value="F:fatty acyl-CoA hydrolase activity"/>
    <property type="evidence" value="ECO:0007669"/>
    <property type="project" value="InterPro"/>
</dbReference>
<dbReference type="InterPro" id="IPR042171">
    <property type="entry name" value="Acyl-CoA_hotdog"/>
</dbReference>
<dbReference type="PANTHER" id="PTHR11066:SF34">
    <property type="entry name" value="ACYL-COENZYME A THIOESTERASE 8"/>
    <property type="match status" value="1"/>
</dbReference>
<dbReference type="CDD" id="cd03444">
    <property type="entry name" value="Thioesterase_II_repeat1"/>
    <property type="match status" value="1"/>
</dbReference>
<evidence type="ECO:0000256" key="2">
    <source>
        <dbReference type="ARBA" id="ARBA00022801"/>
    </source>
</evidence>
<dbReference type="PANTHER" id="PTHR11066">
    <property type="entry name" value="ACYL-COA THIOESTERASE"/>
    <property type="match status" value="1"/>
</dbReference>
<proteinExistence type="inferred from homology"/>
<dbReference type="Pfam" id="PF20789">
    <property type="entry name" value="4HBT_3C"/>
    <property type="match status" value="1"/>
</dbReference>
<dbReference type="GO" id="GO:0006637">
    <property type="term" value="P:acyl-CoA metabolic process"/>
    <property type="evidence" value="ECO:0007669"/>
    <property type="project" value="InterPro"/>
</dbReference>
<accession>A0A1X1UCN2</accession>
<gene>
    <name evidence="6" type="ORF">AWC05_18390</name>
</gene>
<sequence>MPVRPHADDYSRSVTADIDESVPWWRTVFALHEIAPDTYRAAPVHSGLPRLYGGQVGAQSLLAAAATVDSTRPAHSLQTSFLHAGDDTRPVTYDVERVRDSRSMSTRVVTARQDGRMLATTVASFHTPARCDSPAPIEHEWPRGDTTNPLPGPDTLPSRRASLSARYGAEVPAHAGPRWPVDLRYVDHIPWSDSTAPPRNRIWLTAIGYPREISGADAAAVAFATDLPMFEPVYFPTGMAWHDMVGHTTLLGATLNHSVWFHRPARLDDWLLLEQFAPIAHEYRAFCRGELRSRSRQLVASVAQEMVFVAPRKPDVHAQTPR</sequence>
<organism evidence="6 7">
    <name type="scientific">Mycobacterium florentinum</name>
    <dbReference type="NCBI Taxonomy" id="292462"/>
    <lineage>
        <taxon>Bacteria</taxon>
        <taxon>Bacillati</taxon>
        <taxon>Actinomycetota</taxon>
        <taxon>Actinomycetes</taxon>
        <taxon>Mycobacteriales</taxon>
        <taxon>Mycobacteriaceae</taxon>
        <taxon>Mycobacterium</taxon>
        <taxon>Mycobacterium simiae complex</taxon>
    </lineage>
</organism>
<evidence type="ECO:0000313" key="6">
    <source>
        <dbReference type="EMBL" id="ORV54560.1"/>
    </source>
</evidence>
<evidence type="ECO:0000256" key="3">
    <source>
        <dbReference type="SAM" id="MobiDB-lite"/>
    </source>
</evidence>
<comment type="caution">
    <text evidence="6">The sequence shown here is derived from an EMBL/GenBank/DDBJ whole genome shotgun (WGS) entry which is preliminary data.</text>
</comment>
<dbReference type="Gene3D" id="2.40.160.210">
    <property type="entry name" value="Acyl-CoA thioesterase, double hotdog domain"/>
    <property type="match status" value="1"/>
</dbReference>
<name>A0A1X1UCN2_MYCFL</name>
<evidence type="ECO:0000256" key="1">
    <source>
        <dbReference type="ARBA" id="ARBA00006538"/>
    </source>
</evidence>
<feature type="region of interest" description="Disordered" evidence="3">
    <location>
        <begin position="127"/>
        <end position="159"/>
    </location>
</feature>
<reference evidence="6 7" key="1">
    <citation type="submission" date="2016-01" db="EMBL/GenBank/DDBJ databases">
        <title>The new phylogeny of the genus Mycobacterium.</title>
        <authorList>
            <person name="Tarcisio F."/>
            <person name="Conor M."/>
            <person name="Antonella G."/>
            <person name="Elisabetta G."/>
            <person name="Giulia F.S."/>
            <person name="Sara T."/>
            <person name="Anna F."/>
            <person name="Clotilde B."/>
            <person name="Roberto B."/>
            <person name="Veronica D.S."/>
            <person name="Fabio R."/>
            <person name="Monica P."/>
            <person name="Olivier J."/>
            <person name="Enrico T."/>
            <person name="Nicola S."/>
        </authorList>
    </citation>
    <scope>NUCLEOTIDE SEQUENCE [LARGE SCALE GENOMIC DNA]</scope>
    <source>
        <strain evidence="6 7">DSM 44852</strain>
    </source>
</reference>
<dbReference type="STRING" id="292462.AWC05_18390"/>
<dbReference type="Pfam" id="PF13622">
    <property type="entry name" value="4HBT_3"/>
    <property type="match status" value="1"/>
</dbReference>
<dbReference type="InterPro" id="IPR049450">
    <property type="entry name" value="ACOT8-like_C"/>
</dbReference>
<evidence type="ECO:0000259" key="4">
    <source>
        <dbReference type="Pfam" id="PF13622"/>
    </source>
</evidence>
<evidence type="ECO:0000259" key="5">
    <source>
        <dbReference type="Pfam" id="PF20789"/>
    </source>
</evidence>
<dbReference type="SUPFAM" id="SSF54637">
    <property type="entry name" value="Thioesterase/thiol ester dehydrase-isomerase"/>
    <property type="match status" value="2"/>
</dbReference>
<dbReference type="Proteomes" id="UP000193010">
    <property type="component" value="Unassembled WGS sequence"/>
</dbReference>
<dbReference type="EMBL" id="LQOV01000008">
    <property type="protein sequence ID" value="ORV54560.1"/>
    <property type="molecule type" value="Genomic_DNA"/>
</dbReference>